<accession>A0A2P2IQR7</accession>
<organism evidence="1">
    <name type="scientific">Rhizophora mucronata</name>
    <name type="common">Asiatic mangrove</name>
    <dbReference type="NCBI Taxonomy" id="61149"/>
    <lineage>
        <taxon>Eukaryota</taxon>
        <taxon>Viridiplantae</taxon>
        <taxon>Streptophyta</taxon>
        <taxon>Embryophyta</taxon>
        <taxon>Tracheophyta</taxon>
        <taxon>Spermatophyta</taxon>
        <taxon>Magnoliopsida</taxon>
        <taxon>eudicotyledons</taxon>
        <taxon>Gunneridae</taxon>
        <taxon>Pentapetalae</taxon>
        <taxon>rosids</taxon>
        <taxon>fabids</taxon>
        <taxon>Malpighiales</taxon>
        <taxon>Rhizophoraceae</taxon>
        <taxon>Rhizophora</taxon>
    </lineage>
</organism>
<reference evidence="1" key="1">
    <citation type="submission" date="2018-02" db="EMBL/GenBank/DDBJ databases">
        <title>Rhizophora mucronata_Transcriptome.</title>
        <authorList>
            <person name="Meera S.P."/>
            <person name="Sreeshan A."/>
            <person name="Augustine A."/>
        </authorList>
    </citation>
    <scope>NUCLEOTIDE SEQUENCE</scope>
    <source>
        <tissue evidence="1">Leaf</tissue>
    </source>
</reference>
<proteinExistence type="predicted"/>
<protein>
    <submittedName>
        <fullName evidence="1">Uncharacterized protein</fullName>
    </submittedName>
</protein>
<name>A0A2P2IQR7_RHIMU</name>
<dbReference type="EMBL" id="GGEC01003082">
    <property type="protein sequence ID" value="MBW83565.1"/>
    <property type="molecule type" value="Transcribed_RNA"/>
</dbReference>
<sequence>MLYMLCQEEIRKEFLSGFLQGRKLKIDWDDISSYRIFVANLEIEELALMEKKKILIICP</sequence>
<evidence type="ECO:0000313" key="1">
    <source>
        <dbReference type="EMBL" id="MBW83565.1"/>
    </source>
</evidence>
<dbReference type="AlphaFoldDB" id="A0A2P2IQR7"/>